<dbReference type="Gene3D" id="2.20.28.10">
    <property type="match status" value="1"/>
</dbReference>
<name>A0ABT4DFQ6_9CLOT</name>
<dbReference type="Proteomes" id="UP001144612">
    <property type="component" value="Unassembled WGS sequence"/>
</dbReference>
<comment type="caution">
    <text evidence="8">The sequence shown here is derived from an EMBL/GenBank/DDBJ whole genome shotgun (WGS) entry which is preliminary data.</text>
</comment>
<dbReference type="InterPro" id="IPR003251">
    <property type="entry name" value="Rr_diiron-bd_dom"/>
</dbReference>
<evidence type="ECO:0000259" key="7">
    <source>
        <dbReference type="PROSITE" id="PS50905"/>
    </source>
</evidence>
<dbReference type="InterPro" id="IPR048574">
    <property type="entry name" value="RUBY_RBDX"/>
</dbReference>
<feature type="domain" description="Ferritin-like diiron" evidence="7">
    <location>
        <begin position="3"/>
        <end position="149"/>
    </location>
</feature>
<organism evidence="8 9">
    <name type="scientific">Clostridium brassicae</name>
    <dbReference type="NCBI Taxonomy" id="2999072"/>
    <lineage>
        <taxon>Bacteria</taxon>
        <taxon>Bacillati</taxon>
        <taxon>Bacillota</taxon>
        <taxon>Clostridia</taxon>
        <taxon>Eubacteriales</taxon>
        <taxon>Clostridiaceae</taxon>
        <taxon>Clostridium</taxon>
    </lineage>
</organism>
<keyword evidence="5" id="KW-0408">Iron</keyword>
<proteinExistence type="predicted"/>
<dbReference type="PROSITE" id="PS50905">
    <property type="entry name" value="FERRITIN_LIKE"/>
    <property type="match status" value="1"/>
</dbReference>
<dbReference type="PROSITE" id="PS50903">
    <property type="entry name" value="RUBREDOXIN_LIKE"/>
    <property type="match status" value="1"/>
</dbReference>
<protein>
    <submittedName>
        <fullName evidence="8">Rubrerythrin family protein</fullName>
    </submittedName>
</protein>
<dbReference type="CDD" id="cd00729">
    <property type="entry name" value="rubredoxin_SM"/>
    <property type="match status" value="1"/>
</dbReference>
<keyword evidence="4" id="KW-0249">Electron transport</keyword>
<dbReference type="EMBL" id="JAPQFJ010000018">
    <property type="protein sequence ID" value="MCY6959956.1"/>
    <property type="molecule type" value="Genomic_DNA"/>
</dbReference>
<accession>A0ABT4DFQ6</accession>
<keyword evidence="2" id="KW-0813">Transport</keyword>
<evidence type="ECO:0000313" key="9">
    <source>
        <dbReference type="Proteomes" id="UP001144612"/>
    </source>
</evidence>
<evidence type="ECO:0000256" key="3">
    <source>
        <dbReference type="ARBA" id="ARBA00022723"/>
    </source>
</evidence>
<dbReference type="RefSeq" id="WP_268062391.1">
    <property type="nucleotide sequence ID" value="NZ_JAPQFJ010000018.1"/>
</dbReference>
<keyword evidence="3" id="KW-0479">Metal-binding</keyword>
<dbReference type="PANTHER" id="PTHR43865:SF1">
    <property type="entry name" value="RUBRERYTHRIN-RELATED"/>
    <property type="match status" value="1"/>
</dbReference>
<evidence type="ECO:0000259" key="6">
    <source>
        <dbReference type="PROSITE" id="PS50903"/>
    </source>
</evidence>
<evidence type="ECO:0000256" key="4">
    <source>
        <dbReference type="ARBA" id="ARBA00022982"/>
    </source>
</evidence>
<dbReference type="InterPro" id="IPR052364">
    <property type="entry name" value="Rubrerythrin"/>
</dbReference>
<keyword evidence="9" id="KW-1185">Reference proteome</keyword>
<evidence type="ECO:0000256" key="1">
    <source>
        <dbReference type="ARBA" id="ARBA00001965"/>
    </source>
</evidence>
<sequence length="194" mass="22398">MKTLKGTKTAENLMKAFAGECQARTKYTYYSSTAKKEGYVQIANIFMETAENEKEHAKRFLKFLNNDMQNDGVEITACYGAGLGTTVENLKYAANGEHEEWSELYPHFAEVAKKEGFDEIAQAFYNISKVEKRHEERYKKLLENIENDQVFKKDEVILWKCSNCGYIYEGKEAPKVCPSCIHPQGYFEVFVENY</sequence>
<dbReference type="InterPro" id="IPR009040">
    <property type="entry name" value="Ferritin-like_diiron"/>
</dbReference>
<comment type="cofactor">
    <cofactor evidence="1">
        <name>Fe(3+)</name>
        <dbReference type="ChEBI" id="CHEBI:29034"/>
    </cofactor>
</comment>
<feature type="domain" description="Rubredoxin-like" evidence="6">
    <location>
        <begin position="156"/>
        <end position="190"/>
    </location>
</feature>
<evidence type="ECO:0000256" key="2">
    <source>
        <dbReference type="ARBA" id="ARBA00022448"/>
    </source>
</evidence>
<dbReference type="CDD" id="cd01041">
    <property type="entry name" value="Rubrerythrin"/>
    <property type="match status" value="1"/>
</dbReference>
<dbReference type="NCBIfam" id="NF045767">
    <property type="entry name" value="RuberyRbr"/>
    <property type="match status" value="1"/>
</dbReference>
<evidence type="ECO:0000313" key="8">
    <source>
        <dbReference type="EMBL" id="MCY6959956.1"/>
    </source>
</evidence>
<dbReference type="Pfam" id="PF21349">
    <property type="entry name" value="RUBY_RBDX"/>
    <property type="match status" value="1"/>
</dbReference>
<dbReference type="SUPFAM" id="SSF47240">
    <property type="entry name" value="Ferritin-like"/>
    <property type="match status" value="1"/>
</dbReference>
<dbReference type="InterPro" id="IPR012347">
    <property type="entry name" value="Ferritin-like"/>
</dbReference>
<reference evidence="8" key="1">
    <citation type="submission" date="2022-12" db="EMBL/GenBank/DDBJ databases">
        <title>Clostridium sp. nov., isolated from industrial wastewater.</title>
        <authorList>
            <person name="Jiayan W."/>
        </authorList>
    </citation>
    <scope>NUCLEOTIDE SEQUENCE</scope>
    <source>
        <strain evidence="8">ZC22-4</strain>
    </source>
</reference>
<dbReference type="InterPro" id="IPR024934">
    <property type="entry name" value="Rubredoxin-like_dom"/>
</dbReference>
<evidence type="ECO:0000256" key="5">
    <source>
        <dbReference type="ARBA" id="ARBA00023004"/>
    </source>
</evidence>
<dbReference type="Gene3D" id="1.20.1260.10">
    <property type="match status" value="1"/>
</dbReference>
<dbReference type="PANTHER" id="PTHR43865">
    <property type="entry name" value="RUBRERYTHRIN-RELATED"/>
    <property type="match status" value="1"/>
</dbReference>
<dbReference type="InterPro" id="IPR009078">
    <property type="entry name" value="Ferritin-like_SF"/>
</dbReference>
<dbReference type="Pfam" id="PF02915">
    <property type="entry name" value="Rubrerythrin"/>
    <property type="match status" value="1"/>
</dbReference>
<gene>
    <name evidence="8" type="ORF">OW729_15140</name>
</gene>
<dbReference type="SUPFAM" id="SSF57802">
    <property type="entry name" value="Rubredoxin-like"/>
    <property type="match status" value="1"/>
</dbReference>